<evidence type="ECO:0000313" key="1">
    <source>
        <dbReference type="EMBL" id="ADV49836.1"/>
    </source>
</evidence>
<dbReference type="HOGENOM" id="CLU_3041662_0_0_10"/>
<dbReference type="AlphaFoldDB" id="E6X9R6"/>
<sequence>MDNTLTLSGGYVNLRFFLDSPSKKEVEIFVDTLIKLSKEKIKAKYSRIDADLPE</sequence>
<organism evidence="1 2">
    <name type="scientific">Cellulophaga algicola (strain DSM 14237 / IC166 / ACAM 630)</name>
    <dbReference type="NCBI Taxonomy" id="688270"/>
    <lineage>
        <taxon>Bacteria</taxon>
        <taxon>Pseudomonadati</taxon>
        <taxon>Bacteroidota</taxon>
        <taxon>Flavobacteriia</taxon>
        <taxon>Flavobacteriales</taxon>
        <taxon>Flavobacteriaceae</taxon>
        <taxon>Cellulophaga</taxon>
    </lineage>
</organism>
<dbReference type="KEGG" id="cao:Celal_2549"/>
<dbReference type="Proteomes" id="UP000008634">
    <property type="component" value="Chromosome"/>
</dbReference>
<accession>E6X9R6</accession>
<proteinExistence type="predicted"/>
<dbReference type="RefSeq" id="WP_013551308.1">
    <property type="nucleotide sequence ID" value="NC_014934.1"/>
</dbReference>
<name>E6X9R6_CELAD</name>
<dbReference type="EMBL" id="CP002453">
    <property type="protein sequence ID" value="ADV49836.1"/>
    <property type="molecule type" value="Genomic_DNA"/>
</dbReference>
<reference evidence="1 2" key="1">
    <citation type="journal article" date="2010" name="Stand. Genomic Sci.">
        <title>Complete genome sequence of Cellulophaga algicola type strain (IC166).</title>
        <authorList>
            <person name="Abt B."/>
            <person name="Lu M."/>
            <person name="Misra M."/>
            <person name="Han C."/>
            <person name="Nolan M."/>
            <person name="Lucas S."/>
            <person name="Hammon N."/>
            <person name="Deshpande S."/>
            <person name="Cheng J.F."/>
            <person name="Tapia R."/>
            <person name="Goodwin L."/>
            <person name="Pitluck S."/>
            <person name="Liolios K."/>
            <person name="Pagani I."/>
            <person name="Ivanova N."/>
            <person name="Mavromatis K."/>
            <person name="Ovchinikova G."/>
            <person name="Pati A."/>
            <person name="Chen A."/>
            <person name="Palaniappan K."/>
            <person name="Land M."/>
            <person name="Hauser L."/>
            <person name="Chang Y.J."/>
            <person name="Jeffries C.D."/>
            <person name="Detter J.C."/>
            <person name="Brambilla E."/>
            <person name="Rohde M."/>
            <person name="Tindall B.J."/>
            <person name="Goker M."/>
            <person name="Woyke T."/>
            <person name="Bristow J."/>
            <person name="Eisen J.A."/>
            <person name="Markowitz V."/>
            <person name="Hugenholtz P."/>
            <person name="Kyrpides N.C."/>
            <person name="Klenk H.P."/>
            <person name="Lapidus A."/>
        </authorList>
    </citation>
    <scope>NUCLEOTIDE SEQUENCE [LARGE SCALE GENOMIC DNA]</scope>
    <source>
        <strain evidence="2">DSM 14237 / IC166 / ACAM 630</strain>
    </source>
</reference>
<keyword evidence="2" id="KW-1185">Reference proteome</keyword>
<dbReference type="eggNOG" id="ENOG50315ZY">
    <property type="taxonomic scope" value="Bacteria"/>
</dbReference>
<protein>
    <submittedName>
        <fullName evidence="1">Uncharacterized protein</fullName>
    </submittedName>
</protein>
<evidence type="ECO:0000313" key="2">
    <source>
        <dbReference type="Proteomes" id="UP000008634"/>
    </source>
</evidence>
<gene>
    <name evidence="1" type="ordered locus">Celal_2549</name>
</gene>